<dbReference type="AlphaFoldDB" id="A0A8X6PIK0"/>
<gene>
    <name evidence="1" type="ORF">NPIL_357001</name>
</gene>
<proteinExistence type="predicted"/>
<reference evidence="1" key="1">
    <citation type="submission" date="2020-08" db="EMBL/GenBank/DDBJ databases">
        <title>Multicomponent nature underlies the extraordinary mechanical properties of spider dragline silk.</title>
        <authorList>
            <person name="Kono N."/>
            <person name="Nakamura H."/>
            <person name="Mori M."/>
            <person name="Yoshida Y."/>
            <person name="Ohtoshi R."/>
            <person name="Malay A.D."/>
            <person name="Moran D.A.P."/>
            <person name="Tomita M."/>
            <person name="Numata K."/>
            <person name="Arakawa K."/>
        </authorList>
    </citation>
    <scope>NUCLEOTIDE SEQUENCE</scope>
</reference>
<dbReference type="Proteomes" id="UP000887013">
    <property type="component" value="Unassembled WGS sequence"/>
</dbReference>
<evidence type="ECO:0000313" key="2">
    <source>
        <dbReference type="Proteomes" id="UP000887013"/>
    </source>
</evidence>
<sequence>MHIKKSQPPRAPVLQVKKQTKEKLPPIIEWVGEGESSSGAAANSSGINQLMSIDDKRLLQIIDFKTTLMTPLLQQPPPLPALLVNFSARIGYWTNISLPHPTQLFIDCHRCIYTILAQVCTK</sequence>
<organism evidence="1 2">
    <name type="scientific">Nephila pilipes</name>
    <name type="common">Giant wood spider</name>
    <name type="synonym">Nephila maculata</name>
    <dbReference type="NCBI Taxonomy" id="299642"/>
    <lineage>
        <taxon>Eukaryota</taxon>
        <taxon>Metazoa</taxon>
        <taxon>Ecdysozoa</taxon>
        <taxon>Arthropoda</taxon>
        <taxon>Chelicerata</taxon>
        <taxon>Arachnida</taxon>
        <taxon>Araneae</taxon>
        <taxon>Araneomorphae</taxon>
        <taxon>Entelegynae</taxon>
        <taxon>Araneoidea</taxon>
        <taxon>Nephilidae</taxon>
        <taxon>Nephila</taxon>
    </lineage>
</organism>
<evidence type="ECO:0000313" key="1">
    <source>
        <dbReference type="EMBL" id="GFT69983.1"/>
    </source>
</evidence>
<dbReference type="EMBL" id="BMAW01069657">
    <property type="protein sequence ID" value="GFT69983.1"/>
    <property type="molecule type" value="Genomic_DNA"/>
</dbReference>
<protein>
    <submittedName>
        <fullName evidence="1">Uncharacterized protein</fullName>
    </submittedName>
</protein>
<name>A0A8X6PIK0_NEPPI</name>
<keyword evidence="2" id="KW-1185">Reference proteome</keyword>
<accession>A0A8X6PIK0</accession>
<comment type="caution">
    <text evidence="1">The sequence shown here is derived from an EMBL/GenBank/DDBJ whole genome shotgun (WGS) entry which is preliminary data.</text>
</comment>